<dbReference type="GO" id="GO:0016746">
    <property type="term" value="F:acyltransferase activity"/>
    <property type="evidence" value="ECO:0007669"/>
    <property type="project" value="UniProtKB-KW"/>
</dbReference>
<reference evidence="3" key="1">
    <citation type="journal article" date="2019" name="Int. J. Syst. Evol. Microbiol.">
        <title>The Global Catalogue of Microorganisms (GCM) 10K type strain sequencing project: providing services to taxonomists for standard genome sequencing and annotation.</title>
        <authorList>
            <consortium name="The Broad Institute Genomics Platform"/>
            <consortium name="The Broad Institute Genome Sequencing Center for Infectious Disease"/>
            <person name="Wu L."/>
            <person name="Ma J."/>
        </authorList>
    </citation>
    <scope>NUCLEOTIDE SEQUENCE [LARGE SCALE GENOMIC DNA]</scope>
    <source>
        <strain evidence="3">CCUG 54950</strain>
    </source>
</reference>
<evidence type="ECO:0000259" key="1">
    <source>
        <dbReference type="PROSITE" id="PS51186"/>
    </source>
</evidence>
<protein>
    <submittedName>
        <fullName evidence="2">GNAT family N-acetyltransferase</fullName>
        <ecNumber evidence="2">2.3.1.-</ecNumber>
    </submittedName>
</protein>
<comment type="caution">
    <text evidence="2">The sequence shown here is derived from an EMBL/GenBank/DDBJ whole genome shotgun (WGS) entry which is preliminary data.</text>
</comment>
<dbReference type="PANTHER" id="PTHR43415">
    <property type="entry name" value="SPERMIDINE N(1)-ACETYLTRANSFERASE"/>
    <property type="match status" value="1"/>
</dbReference>
<dbReference type="EMBL" id="JBHUEH010000007">
    <property type="protein sequence ID" value="MFD1884310.1"/>
    <property type="molecule type" value="Genomic_DNA"/>
</dbReference>
<dbReference type="EC" id="2.3.1.-" evidence="2"/>
<evidence type="ECO:0000313" key="3">
    <source>
        <dbReference type="Proteomes" id="UP001597233"/>
    </source>
</evidence>
<gene>
    <name evidence="2" type="ORF">ACFSC9_02125</name>
</gene>
<keyword evidence="2" id="KW-0012">Acyltransferase</keyword>
<sequence length="360" mass="42021">MSQQQKNTISNKLHIRRAEQGEEELITYFLVDAADWMEEQGIGQWRRALFTPELIHSYFVEREVYVAEYQGEPAGMFTLQLGDEAYWQHKNDEDYYYLHRLTVSRQFRGLDLGSYMLDWAVQTAAERGKKGLRLDCLAELVPLNRFYQRQDFRYMGTHNVNGKMANLYEKLPPAVANELRLEYFDERDMDNLLRWTDEQDAQMLMQWSGSMWQYPLQRHELQQYIEGANDPSHSDWLIYAVVERQSGKTIGHMALGRIDHKNRSARLSRVLVGDPAARGKGYGRQMVMEGLRIGFEALGMHRITLAVYDYNEQAAGLYESCGFRKEGLLRDVALVNGQYYSAYEMAILEQEWAELNCNLS</sequence>
<evidence type="ECO:0000313" key="2">
    <source>
        <dbReference type="EMBL" id="MFD1884310.1"/>
    </source>
</evidence>
<dbReference type="SUPFAM" id="SSF55729">
    <property type="entry name" value="Acyl-CoA N-acyltransferases (Nat)"/>
    <property type="match status" value="2"/>
</dbReference>
<dbReference type="RefSeq" id="WP_347326820.1">
    <property type="nucleotide sequence ID" value="NZ_JBCGUH010000016.1"/>
</dbReference>
<keyword evidence="2" id="KW-0808">Transferase</keyword>
<dbReference type="Pfam" id="PF00583">
    <property type="entry name" value="Acetyltransf_1"/>
    <property type="match status" value="2"/>
</dbReference>
<organism evidence="2 3">
    <name type="scientific">Paenibacillus wenxiniae</name>
    <dbReference type="NCBI Taxonomy" id="1636843"/>
    <lineage>
        <taxon>Bacteria</taxon>
        <taxon>Bacillati</taxon>
        <taxon>Bacillota</taxon>
        <taxon>Bacilli</taxon>
        <taxon>Bacillales</taxon>
        <taxon>Paenibacillaceae</taxon>
        <taxon>Paenibacillus</taxon>
    </lineage>
</organism>
<dbReference type="PROSITE" id="PS51186">
    <property type="entry name" value="GNAT"/>
    <property type="match status" value="2"/>
</dbReference>
<name>A0ABW4RET1_9BACL</name>
<dbReference type="Proteomes" id="UP001597233">
    <property type="component" value="Unassembled WGS sequence"/>
</dbReference>
<dbReference type="Gene3D" id="3.40.630.30">
    <property type="match status" value="2"/>
</dbReference>
<dbReference type="PANTHER" id="PTHR43415:SF5">
    <property type="entry name" value="ACETYLTRANSFERASE"/>
    <property type="match status" value="1"/>
</dbReference>
<feature type="domain" description="N-acetyltransferase" evidence="1">
    <location>
        <begin position="191"/>
        <end position="350"/>
    </location>
</feature>
<proteinExistence type="predicted"/>
<dbReference type="InterPro" id="IPR000182">
    <property type="entry name" value="GNAT_dom"/>
</dbReference>
<accession>A0ABW4RET1</accession>
<dbReference type="CDD" id="cd04301">
    <property type="entry name" value="NAT_SF"/>
    <property type="match status" value="2"/>
</dbReference>
<dbReference type="InterPro" id="IPR016181">
    <property type="entry name" value="Acyl_CoA_acyltransferase"/>
</dbReference>
<feature type="domain" description="N-acetyltransferase" evidence="1">
    <location>
        <begin position="13"/>
        <end position="182"/>
    </location>
</feature>
<keyword evidence="3" id="KW-1185">Reference proteome</keyword>